<dbReference type="RefSeq" id="WP_310231915.1">
    <property type="nucleotide sequence ID" value="NZ_JAVDWO010000001.1"/>
</dbReference>
<keyword evidence="2" id="KW-1185">Reference proteome</keyword>
<gene>
    <name evidence="1" type="ORF">J2W68_000256</name>
</gene>
<dbReference type="EMBL" id="JAVDWO010000001">
    <property type="protein sequence ID" value="MDR7191554.1"/>
    <property type="molecule type" value="Genomic_DNA"/>
</dbReference>
<name>A0ABU1XS17_9GAMM</name>
<evidence type="ECO:0000313" key="1">
    <source>
        <dbReference type="EMBL" id="MDR7191554.1"/>
    </source>
</evidence>
<dbReference type="Proteomes" id="UP001256588">
    <property type="component" value="Unassembled WGS sequence"/>
</dbReference>
<protein>
    <recommendedName>
        <fullName evidence="3">DUF4240 domain-containing protein</fullName>
    </recommendedName>
</protein>
<organism evidence="1 2">
    <name type="scientific">Luteimonas terrae</name>
    <dbReference type="NCBI Taxonomy" id="1530191"/>
    <lineage>
        <taxon>Bacteria</taxon>
        <taxon>Pseudomonadati</taxon>
        <taxon>Pseudomonadota</taxon>
        <taxon>Gammaproteobacteria</taxon>
        <taxon>Lysobacterales</taxon>
        <taxon>Lysobacteraceae</taxon>
        <taxon>Luteimonas</taxon>
    </lineage>
</organism>
<comment type="caution">
    <text evidence="1">The sequence shown here is derived from an EMBL/GenBank/DDBJ whole genome shotgun (WGS) entry which is preliminary data.</text>
</comment>
<proteinExistence type="predicted"/>
<evidence type="ECO:0008006" key="3">
    <source>
        <dbReference type="Google" id="ProtNLM"/>
    </source>
</evidence>
<evidence type="ECO:0000313" key="2">
    <source>
        <dbReference type="Proteomes" id="UP001256588"/>
    </source>
</evidence>
<sequence length="262" mass="29232">MRQGISLIQIFTAQADRLVSTGCSVESQCQQCFNPAPRGDGPNQVTDMSNRVYLHCTRFQALPNSDEWDAFFAQSGVEYEAGACIPLFWLLLFSAADIRIATFDDDGIDGEEEARSYAYLICDRASGVARLHARAPLMRASLDGPQFSLYEAWCTRMADEPYENVLVRTEELDCMGEEGQLETQLREALQQLEQPAAEGALRMDAALRNITGLWSEDMHAYDAFELVGAANTSPTWPTPFAPPPLPAAPVIPQTKPWWAFWR</sequence>
<accession>A0ABU1XS17</accession>
<reference evidence="1 2" key="1">
    <citation type="submission" date="2023-07" db="EMBL/GenBank/DDBJ databases">
        <title>Sorghum-associated microbial communities from plants grown in Nebraska, USA.</title>
        <authorList>
            <person name="Schachtman D."/>
        </authorList>
    </citation>
    <scope>NUCLEOTIDE SEQUENCE [LARGE SCALE GENOMIC DNA]</scope>
    <source>
        <strain evidence="1 2">4099</strain>
    </source>
</reference>